<dbReference type="Proteomes" id="UP001501565">
    <property type="component" value="Unassembled WGS sequence"/>
</dbReference>
<dbReference type="EMBL" id="BAABBN010000015">
    <property type="protein sequence ID" value="GAA3939005.1"/>
    <property type="molecule type" value="Genomic_DNA"/>
</dbReference>
<keyword evidence="2" id="KW-1185">Reference proteome</keyword>
<accession>A0ABP7N7K5</accession>
<proteinExistence type="predicted"/>
<reference evidence="2" key="1">
    <citation type="journal article" date="2019" name="Int. J. Syst. Evol. Microbiol.">
        <title>The Global Catalogue of Microorganisms (GCM) 10K type strain sequencing project: providing services to taxonomists for standard genome sequencing and annotation.</title>
        <authorList>
            <consortium name="The Broad Institute Genomics Platform"/>
            <consortium name="The Broad Institute Genome Sequencing Center for Infectious Disease"/>
            <person name="Wu L."/>
            <person name="Ma J."/>
        </authorList>
    </citation>
    <scope>NUCLEOTIDE SEQUENCE [LARGE SCALE GENOMIC DNA]</scope>
    <source>
        <strain evidence="2">JCM 17551</strain>
    </source>
</reference>
<organism evidence="1 2">
    <name type="scientific">Litoribacillus peritrichatus</name>
    <dbReference type="NCBI Taxonomy" id="718191"/>
    <lineage>
        <taxon>Bacteria</taxon>
        <taxon>Pseudomonadati</taxon>
        <taxon>Pseudomonadota</taxon>
        <taxon>Gammaproteobacteria</taxon>
        <taxon>Oceanospirillales</taxon>
        <taxon>Oceanospirillaceae</taxon>
        <taxon>Litoribacillus</taxon>
    </lineage>
</organism>
<evidence type="ECO:0000313" key="2">
    <source>
        <dbReference type="Proteomes" id="UP001501565"/>
    </source>
</evidence>
<dbReference type="InterPro" id="IPR058059">
    <property type="entry name" value="PA3496-like"/>
</dbReference>
<evidence type="ECO:0000313" key="1">
    <source>
        <dbReference type="EMBL" id="GAA3939005.1"/>
    </source>
</evidence>
<sequence length="66" mass="7703">MGAAEEIYADLADTKIIESLEPPKEKGRRGRKNTSVKRLAARRNIESYQEERALSKNMEEFWFDDL</sequence>
<name>A0ABP7N7K5_9GAMM</name>
<dbReference type="NCBIfam" id="NF046101">
    <property type="entry name" value="PA3496_fam"/>
    <property type="match status" value="1"/>
</dbReference>
<protein>
    <submittedName>
        <fullName evidence="1">Uncharacterized protein</fullName>
    </submittedName>
</protein>
<dbReference type="RefSeq" id="WP_344800303.1">
    <property type="nucleotide sequence ID" value="NZ_BAABBN010000015.1"/>
</dbReference>
<comment type="caution">
    <text evidence="1">The sequence shown here is derived from an EMBL/GenBank/DDBJ whole genome shotgun (WGS) entry which is preliminary data.</text>
</comment>
<gene>
    <name evidence="1" type="ORF">GCM10022277_38860</name>
</gene>